<dbReference type="EMBL" id="SXCS01000004">
    <property type="protein sequence ID" value="NFR61404.1"/>
    <property type="molecule type" value="Genomic_DNA"/>
</dbReference>
<dbReference type="Proteomes" id="UP000486601">
    <property type="component" value="Unassembled WGS sequence"/>
</dbReference>
<comment type="caution">
    <text evidence="1">The sequence shown here is derived from an EMBL/GenBank/DDBJ whole genome shotgun (WGS) entry which is preliminary data.</text>
</comment>
<proteinExistence type="predicted"/>
<protein>
    <submittedName>
        <fullName evidence="1">Uncharacterized protein</fullName>
    </submittedName>
</protein>
<gene>
    <name evidence="1" type="ORF">FDF70_07865</name>
</gene>
<evidence type="ECO:0000313" key="2">
    <source>
        <dbReference type="Proteomes" id="UP000486601"/>
    </source>
</evidence>
<organism evidence="1 2">
    <name type="scientific">Clostridium sporogenes</name>
    <dbReference type="NCBI Taxonomy" id="1509"/>
    <lineage>
        <taxon>Bacteria</taxon>
        <taxon>Bacillati</taxon>
        <taxon>Bacillota</taxon>
        <taxon>Clostridia</taxon>
        <taxon>Eubacteriales</taxon>
        <taxon>Clostridiaceae</taxon>
        <taxon>Clostridium</taxon>
    </lineage>
</organism>
<dbReference type="AlphaFoldDB" id="A0A7X5P9Q0"/>
<dbReference type="RefSeq" id="WP_040108411.1">
    <property type="nucleotide sequence ID" value="NZ_SXAK01000004.1"/>
</dbReference>
<reference evidence="1 2" key="1">
    <citation type="submission" date="2019-04" db="EMBL/GenBank/DDBJ databases">
        <title>Genome sequencing of Clostridium botulinum Groups I-IV and Clostridium butyricum.</title>
        <authorList>
            <person name="Brunt J."/>
            <person name="Van Vliet A.H.M."/>
            <person name="Stringer S.C."/>
            <person name="Carter A.T."/>
            <person name="Peck M.W."/>
        </authorList>
    </citation>
    <scope>NUCLEOTIDE SEQUENCE [LARGE SCALE GENOMIC DNA]</scope>
    <source>
        <strain evidence="1 2">IFR 18/108</strain>
    </source>
</reference>
<accession>A0A7X5P9Q0</accession>
<name>A0A7X5P9Q0_CLOSG</name>
<sequence>MQIIEGKIYYAPVVYDINNEEIYLKKKKQLKEVKKKFRELDLEIFDKATRAEVMFLKGEQIVVTRFKYRPVLVLKHIRGKQKIKVVPLYTNRDKYDNDEYCYKLGDESIVDVSREFSIKNKMLKKMSKPPVVNDIQFNHIVKIFKDKICPEYKTIAKDENECRKIKFKVLT</sequence>
<evidence type="ECO:0000313" key="1">
    <source>
        <dbReference type="EMBL" id="NFR61404.1"/>
    </source>
</evidence>